<evidence type="ECO:0000256" key="3">
    <source>
        <dbReference type="ARBA" id="ARBA00022553"/>
    </source>
</evidence>
<dbReference type="AlphaFoldDB" id="A0A6J4QBW8"/>
<evidence type="ECO:0000256" key="9">
    <source>
        <dbReference type="SAM" id="MobiDB-lite"/>
    </source>
</evidence>
<dbReference type="GO" id="GO:0016020">
    <property type="term" value="C:membrane"/>
    <property type="evidence" value="ECO:0007669"/>
    <property type="project" value="InterPro"/>
</dbReference>
<feature type="region of interest" description="Disordered" evidence="9">
    <location>
        <begin position="353"/>
        <end position="375"/>
    </location>
</feature>
<dbReference type="GO" id="GO:0000155">
    <property type="term" value="F:phosphorelay sensor kinase activity"/>
    <property type="evidence" value="ECO:0007669"/>
    <property type="project" value="InterPro"/>
</dbReference>
<evidence type="ECO:0000256" key="1">
    <source>
        <dbReference type="ARBA" id="ARBA00000085"/>
    </source>
</evidence>
<evidence type="ECO:0000256" key="6">
    <source>
        <dbReference type="ARBA" id="ARBA00022777"/>
    </source>
</evidence>
<dbReference type="Pfam" id="PF07730">
    <property type="entry name" value="HisKA_3"/>
    <property type="match status" value="1"/>
</dbReference>
<organism evidence="12">
    <name type="scientific">uncultured Quadrisphaera sp</name>
    <dbReference type="NCBI Taxonomy" id="904978"/>
    <lineage>
        <taxon>Bacteria</taxon>
        <taxon>Bacillati</taxon>
        <taxon>Actinomycetota</taxon>
        <taxon>Actinomycetes</taxon>
        <taxon>Kineosporiales</taxon>
        <taxon>Kineosporiaceae</taxon>
        <taxon>Quadrisphaera</taxon>
        <taxon>environmental samples</taxon>
    </lineage>
</organism>
<reference evidence="12" key="1">
    <citation type="submission" date="2020-02" db="EMBL/GenBank/DDBJ databases">
        <authorList>
            <person name="Meier V. D."/>
        </authorList>
    </citation>
    <scope>NUCLEOTIDE SEQUENCE</scope>
    <source>
        <strain evidence="12">AVDCRST_MAG35</strain>
    </source>
</reference>
<keyword evidence="3" id="KW-0597">Phosphoprotein</keyword>
<keyword evidence="4" id="KW-0808">Transferase</keyword>
<evidence type="ECO:0000256" key="4">
    <source>
        <dbReference type="ARBA" id="ARBA00022679"/>
    </source>
</evidence>
<dbReference type="PANTHER" id="PTHR24421:SF10">
    <property type="entry name" value="NITRATE_NITRITE SENSOR PROTEIN NARQ"/>
    <property type="match status" value="1"/>
</dbReference>
<feature type="transmembrane region" description="Helical" evidence="10">
    <location>
        <begin position="21"/>
        <end position="39"/>
    </location>
</feature>
<feature type="transmembrane region" description="Helical" evidence="10">
    <location>
        <begin position="67"/>
        <end position="84"/>
    </location>
</feature>
<sequence length="426" mass="44345">MSAPSDAADVCRAMRWLWSRSATAVAALLLAASVPWTALGYGTTLVVAFLACSAQCLALPLALRHPVWATALQVGGLLVLGTAVEGRGPLGLELLALPGTAVLAVVLQVVAVGVLWPPRTAVLTAVALATAVLTAVATSTTGPRDLPPSSVVDELVLYLLVLGLALFVAFGLRRRIGAEASVARAWQEVALEVDRRSLAEERTRIARELHDVVAHSMSSIHLQASSAPYRLAGTDPATNAEFGEIAAGSRDVMRDLGQLLRVLREQGEDGCEVTPVPGLQEIASEVAWARAAGTPADLVMDLTDTPLVHSAGLCATVFRVVQEGLRNVERHATGARTTVTVVAEPPGFVTVSVRNDAPPGPRAPADLGPGSLDDPDRLRLGLLGLEERARSLGGRLHHGPRDGGGHDVTAVLPVPGADLEKGPPPP</sequence>
<keyword evidence="10" id="KW-0472">Membrane</keyword>
<dbReference type="InterPro" id="IPR011712">
    <property type="entry name" value="Sig_transdc_His_kin_sub3_dim/P"/>
</dbReference>
<feature type="region of interest" description="Disordered" evidence="9">
    <location>
        <begin position="393"/>
        <end position="426"/>
    </location>
</feature>
<dbReference type="SUPFAM" id="SSF55874">
    <property type="entry name" value="ATPase domain of HSP90 chaperone/DNA topoisomerase II/histidine kinase"/>
    <property type="match status" value="1"/>
</dbReference>
<gene>
    <name evidence="12" type="ORF">AVDCRST_MAG35-3183</name>
</gene>
<evidence type="ECO:0000259" key="11">
    <source>
        <dbReference type="Pfam" id="PF07730"/>
    </source>
</evidence>
<evidence type="ECO:0000256" key="10">
    <source>
        <dbReference type="SAM" id="Phobius"/>
    </source>
</evidence>
<dbReference type="PANTHER" id="PTHR24421">
    <property type="entry name" value="NITRATE/NITRITE SENSOR PROTEIN NARX-RELATED"/>
    <property type="match status" value="1"/>
</dbReference>
<evidence type="ECO:0000313" key="12">
    <source>
        <dbReference type="EMBL" id="CAA9439560.1"/>
    </source>
</evidence>
<dbReference type="EC" id="2.7.13.3" evidence="2"/>
<dbReference type="InterPro" id="IPR050482">
    <property type="entry name" value="Sensor_HK_TwoCompSys"/>
</dbReference>
<protein>
    <recommendedName>
        <fullName evidence="2">histidine kinase</fullName>
        <ecNumber evidence="2">2.7.13.3</ecNumber>
    </recommendedName>
</protein>
<dbReference type="InterPro" id="IPR036890">
    <property type="entry name" value="HATPase_C_sf"/>
</dbReference>
<evidence type="ECO:0000256" key="8">
    <source>
        <dbReference type="ARBA" id="ARBA00023012"/>
    </source>
</evidence>
<feature type="transmembrane region" description="Helical" evidence="10">
    <location>
        <begin position="96"/>
        <end position="116"/>
    </location>
</feature>
<dbReference type="GO" id="GO:0005524">
    <property type="term" value="F:ATP binding"/>
    <property type="evidence" value="ECO:0007669"/>
    <property type="project" value="UniProtKB-KW"/>
</dbReference>
<dbReference type="Gene3D" id="1.20.5.1930">
    <property type="match status" value="1"/>
</dbReference>
<accession>A0A6J4QBW8</accession>
<evidence type="ECO:0000256" key="7">
    <source>
        <dbReference type="ARBA" id="ARBA00022840"/>
    </source>
</evidence>
<dbReference type="EMBL" id="CADCUY010000602">
    <property type="protein sequence ID" value="CAA9439560.1"/>
    <property type="molecule type" value="Genomic_DNA"/>
</dbReference>
<keyword evidence="5" id="KW-0547">Nucleotide-binding</keyword>
<name>A0A6J4QBW8_9ACTN</name>
<feature type="domain" description="Signal transduction histidine kinase subgroup 3 dimerisation and phosphoacceptor" evidence="11">
    <location>
        <begin position="201"/>
        <end position="267"/>
    </location>
</feature>
<keyword evidence="7" id="KW-0067">ATP-binding</keyword>
<feature type="transmembrane region" description="Helical" evidence="10">
    <location>
        <begin position="155"/>
        <end position="172"/>
    </location>
</feature>
<feature type="transmembrane region" description="Helical" evidence="10">
    <location>
        <begin position="123"/>
        <end position="143"/>
    </location>
</feature>
<keyword evidence="10" id="KW-0812">Transmembrane</keyword>
<comment type="catalytic activity">
    <reaction evidence="1">
        <text>ATP + protein L-histidine = ADP + protein N-phospho-L-histidine.</text>
        <dbReference type="EC" id="2.7.13.3"/>
    </reaction>
</comment>
<dbReference type="Gene3D" id="3.30.565.10">
    <property type="entry name" value="Histidine kinase-like ATPase, C-terminal domain"/>
    <property type="match status" value="1"/>
</dbReference>
<keyword evidence="8" id="KW-0902">Two-component regulatory system</keyword>
<evidence type="ECO:0000256" key="2">
    <source>
        <dbReference type="ARBA" id="ARBA00012438"/>
    </source>
</evidence>
<evidence type="ECO:0000256" key="5">
    <source>
        <dbReference type="ARBA" id="ARBA00022741"/>
    </source>
</evidence>
<proteinExistence type="predicted"/>
<keyword evidence="6" id="KW-0418">Kinase</keyword>
<keyword evidence="10" id="KW-1133">Transmembrane helix</keyword>
<dbReference type="GO" id="GO:0046983">
    <property type="term" value="F:protein dimerization activity"/>
    <property type="evidence" value="ECO:0007669"/>
    <property type="project" value="InterPro"/>
</dbReference>